<evidence type="ECO:0000256" key="6">
    <source>
        <dbReference type="NCBIfam" id="TIGR01068"/>
    </source>
</evidence>
<evidence type="ECO:0000259" key="8">
    <source>
        <dbReference type="PROSITE" id="PS51352"/>
    </source>
</evidence>
<dbReference type="Pfam" id="PF00085">
    <property type="entry name" value="Thioredoxin"/>
    <property type="match status" value="1"/>
</dbReference>
<evidence type="ECO:0000313" key="9">
    <source>
        <dbReference type="EMBL" id="MDA0139051.1"/>
    </source>
</evidence>
<dbReference type="CDD" id="cd02947">
    <property type="entry name" value="TRX_family"/>
    <property type="match status" value="1"/>
</dbReference>
<evidence type="ECO:0000256" key="3">
    <source>
        <dbReference type="ARBA" id="ARBA00022982"/>
    </source>
</evidence>
<name>A0ABT4RKJ9_9ACTN</name>
<evidence type="ECO:0000256" key="4">
    <source>
        <dbReference type="ARBA" id="ARBA00023157"/>
    </source>
</evidence>
<keyword evidence="10" id="KW-1185">Reference proteome</keyword>
<dbReference type="Gene3D" id="3.40.30.10">
    <property type="entry name" value="Glutaredoxin"/>
    <property type="match status" value="1"/>
</dbReference>
<gene>
    <name evidence="9" type="primary">trxA</name>
    <name evidence="9" type="ORF">OJ962_16240</name>
</gene>
<dbReference type="PIRSF" id="PIRSF000077">
    <property type="entry name" value="Thioredoxin"/>
    <property type="match status" value="1"/>
</dbReference>
<dbReference type="PANTHER" id="PTHR45663:SF11">
    <property type="entry name" value="GEO12009P1"/>
    <property type="match status" value="1"/>
</dbReference>
<evidence type="ECO:0000313" key="10">
    <source>
        <dbReference type="Proteomes" id="UP001147700"/>
    </source>
</evidence>
<dbReference type="InterPro" id="IPR005746">
    <property type="entry name" value="Thioredoxin"/>
</dbReference>
<dbReference type="PANTHER" id="PTHR45663">
    <property type="entry name" value="GEO12009P1"/>
    <property type="match status" value="1"/>
</dbReference>
<dbReference type="InterPro" id="IPR017937">
    <property type="entry name" value="Thioredoxin_CS"/>
</dbReference>
<dbReference type="PRINTS" id="PR00421">
    <property type="entry name" value="THIOREDOXIN"/>
</dbReference>
<dbReference type="PROSITE" id="PS51352">
    <property type="entry name" value="THIOREDOXIN_2"/>
    <property type="match status" value="1"/>
</dbReference>
<keyword evidence="2" id="KW-0813">Transport</keyword>
<keyword evidence="5" id="KW-0676">Redox-active center</keyword>
<keyword evidence="3" id="KW-0249">Electron transport</keyword>
<accession>A0ABT4RKJ9</accession>
<evidence type="ECO:0000256" key="7">
    <source>
        <dbReference type="PIRNR" id="PIRNR000077"/>
    </source>
</evidence>
<organism evidence="9 10">
    <name type="scientific">Solirubrobacter deserti</name>
    <dbReference type="NCBI Taxonomy" id="2282478"/>
    <lineage>
        <taxon>Bacteria</taxon>
        <taxon>Bacillati</taxon>
        <taxon>Actinomycetota</taxon>
        <taxon>Thermoleophilia</taxon>
        <taxon>Solirubrobacterales</taxon>
        <taxon>Solirubrobacteraceae</taxon>
        <taxon>Solirubrobacter</taxon>
    </lineage>
</organism>
<protein>
    <recommendedName>
        <fullName evidence="6 7">Thioredoxin</fullName>
    </recommendedName>
</protein>
<evidence type="ECO:0000256" key="2">
    <source>
        <dbReference type="ARBA" id="ARBA00022448"/>
    </source>
</evidence>
<evidence type="ECO:0000256" key="1">
    <source>
        <dbReference type="ARBA" id="ARBA00008987"/>
    </source>
</evidence>
<dbReference type="Proteomes" id="UP001147700">
    <property type="component" value="Unassembled WGS sequence"/>
</dbReference>
<dbReference type="InterPro" id="IPR013766">
    <property type="entry name" value="Thioredoxin_domain"/>
</dbReference>
<dbReference type="InterPro" id="IPR036249">
    <property type="entry name" value="Thioredoxin-like_sf"/>
</dbReference>
<sequence>MTTDTFTAEVLEADKPVLVDFWATWCPPCRVMSPILEDMAGERDDLKIVSVDVDAEQELAVEYGVLGMPTFMLFRGGAPIANLVGARPRKRLESELREALEQQPAGR</sequence>
<dbReference type="NCBIfam" id="TIGR01068">
    <property type="entry name" value="thioredoxin"/>
    <property type="match status" value="1"/>
</dbReference>
<dbReference type="SUPFAM" id="SSF52833">
    <property type="entry name" value="Thioredoxin-like"/>
    <property type="match status" value="1"/>
</dbReference>
<evidence type="ECO:0000256" key="5">
    <source>
        <dbReference type="ARBA" id="ARBA00023284"/>
    </source>
</evidence>
<dbReference type="RefSeq" id="WP_270006478.1">
    <property type="nucleotide sequence ID" value="NZ_JAPCID010000021.1"/>
</dbReference>
<reference evidence="9" key="1">
    <citation type="submission" date="2022-10" db="EMBL/GenBank/DDBJ databases">
        <title>The WGS of Solirubrobacter sp. CPCC 204708.</title>
        <authorList>
            <person name="Jiang Z."/>
        </authorList>
    </citation>
    <scope>NUCLEOTIDE SEQUENCE</scope>
    <source>
        <strain evidence="9">CPCC 204708</strain>
    </source>
</reference>
<comment type="similarity">
    <text evidence="1 7">Belongs to the thioredoxin family.</text>
</comment>
<feature type="domain" description="Thioredoxin" evidence="8">
    <location>
        <begin position="1"/>
        <end position="105"/>
    </location>
</feature>
<comment type="caution">
    <text evidence="9">The sequence shown here is derived from an EMBL/GenBank/DDBJ whole genome shotgun (WGS) entry which is preliminary data.</text>
</comment>
<dbReference type="PROSITE" id="PS00194">
    <property type="entry name" value="THIOREDOXIN_1"/>
    <property type="match status" value="1"/>
</dbReference>
<proteinExistence type="inferred from homology"/>
<dbReference type="EMBL" id="JAPCID010000021">
    <property type="protein sequence ID" value="MDA0139051.1"/>
    <property type="molecule type" value="Genomic_DNA"/>
</dbReference>
<keyword evidence="4" id="KW-1015">Disulfide bond</keyword>